<feature type="transmembrane region" description="Helical" evidence="2">
    <location>
        <begin position="54"/>
        <end position="73"/>
    </location>
</feature>
<dbReference type="EMBL" id="PDJH01000001">
    <property type="protein sequence ID" value="PFG37131.1"/>
    <property type="molecule type" value="Genomic_DNA"/>
</dbReference>
<gene>
    <name evidence="4" type="ORF">ATL41_1879</name>
</gene>
<evidence type="ECO:0000256" key="2">
    <source>
        <dbReference type="SAM" id="Phobius"/>
    </source>
</evidence>
<feature type="domain" description="Heparan-alpha-glucosaminide N-acetyltransferase catalytic" evidence="3">
    <location>
        <begin position="12"/>
        <end position="193"/>
    </location>
</feature>
<organism evidence="4 5">
    <name type="scientific">Flavimobilis soli</name>
    <dbReference type="NCBI Taxonomy" id="442709"/>
    <lineage>
        <taxon>Bacteria</taxon>
        <taxon>Bacillati</taxon>
        <taxon>Actinomycetota</taxon>
        <taxon>Actinomycetes</taxon>
        <taxon>Micrococcales</taxon>
        <taxon>Jonesiaceae</taxon>
        <taxon>Flavimobilis</taxon>
    </lineage>
</organism>
<sequence length="426" mass="43953">MRGLKDFGRPPRVMGVDVARAVAVVGMIAAHVGGVPDLEWSDPSTWAGLANGRSSLLFALVAGVSVALMTRKLDPSDDDAVRRTRLTLVGRGLAVFVIGLVLESLGTPVAIILCVYGALFVAVAPFVGWSRRRLLVASGLLGVLGPVVAATLAATNRYGGIGATFTFFSTYSVPVWLALMFAGMAVGRSQLRSLGIAARLLAIGLALAITGAIGGMLGTQLDEPVAASPSSSTGSASVTSTSSTDTAPAGSDKVAGPETLPGEDVDLIGMTCERYPGPGSYVSCYNATDAPDDEPIIDNPDEPSVLDSIRSSVLADYPHSGGVSEVVGSGGIALMVLALCLLLARFLRVLLIPLAALGSMPLTAYSLHIVTLAVLGDSVAPGPIQWAEQSILLMVFATVWVATIGRGPLERLVARTARWFARATVS</sequence>
<feature type="transmembrane region" description="Helical" evidence="2">
    <location>
        <begin position="85"/>
        <end position="102"/>
    </location>
</feature>
<feature type="transmembrane region" description="Helical" evidence="2">
    <location>
        <begin position="326"/>
        <end position="344"/>
    </location>
</feature>
<dbReference type="InterPro" id="IPR012429">
    <property type="entry name" value="HGSNAT_cat"/>
</dbReference>
<dbReference type="Pfam" id="PF07786">
    <property type="entry name" value="HGSNAT_cat"/>
    <property type="match status" value="1"/>
</dbReference>
<feature type="region of interest" description="Disordered" evidence="1">
    <location>
        <begin position="224"/>
        <end position="264"/>
    </location>
</feature>
<dbReference type="Proteomes" id="UP000221394">
    <property type="component" value="Unassembled WGS sequence"/>
</dbReference>
<evidence type="ECO:0000313" key="4">
    <source>
        <dbReference type="EMBL" id="PFG37131.1"/>
    </source>
</evidence>
<evidence type="ECO:0000313" key="5">
    <source>
        <dbReference type="Proteomes" id="UP000221394"/>
    </source>
</evidence>
<keyword evidence="2" id="KW-1133">Transmembrane helix</keyword>
<feature type="compositionally biased region" description="Low complexity" evidence="1">
    <location>
        <begin position="225"/>
        <end position="252"/>
    </location>
</feature>
<feature type="transmembrane region" description="Helical" evidence="2">
    <location>
        <begin position="386"/>
        <end position="405"/>
    </location>
</feature>
<reference evidence="4 5" key="1">
    <citation type="submission" date="2017-10" db="EMBL/GenBank/DDBJ databases">
        <title>Sequencing the genomes of 1000 actinobacteria strains.</title>
        <authorList>
            <person name="Klenk H.-P."/>
        </authorList>
    </citation>
    <scope>NUCLEOTIDE SEQUENCE [LARGE SCALE GENOMIC DNA]</scope>
    <source>
        <strain evidence="4 5">DSM 21574</strain>
    </source>
</reference>
<keyword evidence="5" id="KW-1185">Reference proteome</keyword>
<dbReference type="OrthoDB" id="4966979at2"/>
<feature type="transmembrane region" description="Helical" evidence="2">
    <location>
        <begin position="12"/>
        <end position="34"/>
    </location>
</feature>
<evidence type="ECO:0000259" key="3">
    <source>
        <dbReference type="Pfam" id="PF07786"/>
    </source>
</evidence>
<name>A0A2A9EF14_9MICO</name>
<proteinExistence type="predicted"/>
<dbReference type="RefSeq" id="WP_143556601.1">
    <property type="nucleotide sequence ID" value="NZ_PDJH01000001.1"/>
</dbReference>
<dbReference type="AlphaFoldDB" id="A0A2A9EF14"/>
<keyword evidence="2" id="KW-0812">Transmembrane</keyword>
<feature type="transmembrane region" description="Helical" evidence="2">
    <location>
        <begin position="161"/>
        <end position="184"/>
    </location>
</feature>
<accession>A0A2A9EF14</accession>
<feature type="transmembrane region" description="Helical" evidence="2">
    <location>
        <begin position="108"/>
        <end position="127"/>
    </location>
</feature>
<evidence type="ECO:0000256" key="1">
    <source>
        <dbReference type="SAM" id="MobiDB-lite"/>
    </source>
</evidence>
<feature type="transmembrane region" description="Helical" evidence="2">
    <location>
        <begin position="351"/>
        <end position="374"/>
    </location>
</feature>
<keyword evidence="2" id="KW-0472">Membrane</keyword>
<protein>
    <submittedName>
        <fullName evidence="4">Uncharacterized protein DUF1624</fullName>
    </submittedName>
</protein>
<feature type="transmembrane region" description="Helical" evidence="2">
    <location>
        <begin position="134"/>
        <end position="155"/>
    </location>
</feature>
<comment type="caution">
    <text evidence="4">The sequence shown here is derived from an EMBL/GenBank/DDBJ whole genome shotgun (WGS) entry which is preliminary data.</text>
</comment>
<feature type="transmembrane region" description="Helical" evidence="2">
    <location>
        <begin position="196"/>
        <end position="217"/>
    </location>
</feature>